<dbReference type="Pfam" id="PF13476">
    <property type="entry name" value="AAA_23"/>
    <property type="match status" value="1"/>
</dbReference>
<feature type="coiled-coil region" evidence="4">
    <location>
        <begin position="213"/>
        <end position="288"/>
    </location>
</feature>
<evidence type="ECO:0000313" key="7">
    <source>
        <dbReference type="Proteomes" id="UP000838324"/>
    </source>
</evidence>
<feature type="coiled-coil region" evidence="4">
    <location>
        <begin position="414"/>
        <end position="519"/>
    </location>
</feature>
<dbReference type="InterPro" id="IPR027417">
    <property type="entry name" value="P-loop_NTPase"/>
</dbReference>
<dbReference type="Proteomes" id="UP000838324">
    <property type="component" value="Unassembled WGS sequence"/>
</dbReference>
<name>A0ABN8H6Z7_9BACL</name>
<dbReference type="PANTHER" id="PTHR32114">
    <property type="entry name" value="ABC TRANSPORTER ABCH.3"/>
    <property type="match status" value="1"/>
</dbReference>
<accession>A0ABN8H6Z7</accession>
<comment type="similarity">
    <text evidence="1">Belongs to the SMC family. SbcC subfamily.</text>
</comment>
<dbReference type="InterPro" id="IPR038729">
    <property type="entry name" value="Rad50/SbcC_AAA"/>
</dbReference>
<gene>
    <name evidence="6" type="ORF">PAECIP111892_05239</name>
</gene>
<evidence type="ECO:0000256" key="4">
    <source>
        <dbReference type="SAM" id="Coils"/>
    </source>
</evidence>
<dbReference type="EMBL" id="CAKMMG010000012">
    <property type="protein sequence ID" value="CAH1222931.1"/>
    <property type="molecule type" value="Genomic_DNA"/>
</dbReference>
<comment type="caution">
    <text evidence="6">The sequence shown here is derived from an EMBL/GenBank/DDBJ whole genome shotgun (WGS) entry which is preliminary data.</text>
</comment>
<reference evidence="6" key="1">
    <citation type="submission" date="2022-01" db="EMBL/GenBank/DDBJ databases">
        <authorList>
            <person name="Criscuolo A."/>
        </authorList>
    </citation>
    <scope>NUCLEOTIDE SEQUENCE</scope>
    <source>
        <strain evidence="6">CIP111892</strain>
    </source>
</reference>
<feature type="domain" description="Rad50/SbcC-type AAA" evidence="5">
    <location>
        <begin position="5"/>
        <end position="249"/>
    </location>
</feature>
<evidence type="ECO:0000313" key="6">
    <source>
        <dbReference type="EMBL" id="CAH1222931.1"/>
    </source>
</evidence>
<dbReference type="Gene3D" id="3.40.50.300">
    <property type="entry name" value="P-loop containing nucleotide triphosphate hydrolases"/>
    <property type="match status" value="2"/>
</dbReference>
<dbReference type="SUPFAM" id="SSF52540">
    <property type="entry name" value="P-loop containing nucleoside triphosphate hydrolases"/>
    <property type="match status" value="2"/>
</dbReference>
<keyword evidence="7" id="KW-1185">Reference proteome</keyword>
<evidence type="ECO:0000256" key="1">
    <source>
        <dbReference type="ARBA" id="ARBA00006930"/>
    </source>
</evidence>
<dbReference type="PANTHER" id="PTHR32114:SF2">
    <property type="entry name" value="ABC TRANSPORTER ABCH.3"/>
    <property type="match status" value="1"/>
</dbReference>
<dbReference type="RefSeq" id="WP_236337127.1">
    <property type="nucleotide sequence ID" value="NZ_CAKMMG010000012.1"/>
</dbReference>
<sequence length="679" mass="78467">MKIQKIRLENFRQYLGEQTIEFSTDETKNLTLCLAKNNGGKTTLAQSIIWCLYGVTNLNEPKEILNKSIKLSMREGSSIKVAVTLEIIHRSELYIIRREKNYQKTNTRLIEDDSELTILTYDNNNVLIDVSGKDINDILPRSLSRFFIFDGERMLHLGTNNAIQKEELEKDIRTILGLDVLEEAISHLGGKNNTGGVLLCLNKKFDNSNDSEMENTNNEINEINAEIDQLDEQIEESTSLQSQKELDKIKLSEFLEQNKHIKEKQLDRNRLELELNGLIDRKEKEKKQLLRKFSGNLPYLLLQKLFDKSISFVADSSELEEAAPDVTSLTINYILDKKECICGTTFLEKDSIYNKLESNKKYYPPESIGTTTKRYLDVVRGIARTNEDTKSEIQQMYGDYLEVDSDIHDIKVKLDAISRDIQESSEEKVKEAEEQYQAIKQELKELNDRLTELNTAKKFQLQSQLELQEKLEELSNRSEQNKKIIRYREVAKEVLNHLKQSYDKEKDKVRDELQKEVQKVYATINRGNGKIKINEKFDFELYTESHGQLVKDNSKGQGLSTVSAFSFVCGITKLVREKKMNEEINYGNEPYPLIIDAPYSVMDTDYIEKVSQVLPAYAEQLIILVKDDNFNTAKSIFEDMGVIGKEYHIELERNSDGTENQFVTKIQEKEIDRLKVGVE</sequence>
<proteinExistence type="inferred from homology"/>
<evidence type="ECO:0000259" key="5">
    <source>
        <dbReference type="Pfam" id="PF13476"/>
    </source>
</evidence>
<comment type="subunit">
    <text evidence="2">Heterodimer of SbcC and SbcD.</text>
</comment>
<evidence type="ECO:0000256" key="2">
    <source>
        <dbReference type="ARBA" id="ARBA00011322"/>
    </source>
</evidence>
<organism evidence="6 7">
    <name type="scientific">Paenibacillus auburnensis</name>
    <dbReference type="NCBI Taxonomy" id="2905649"/>
    <lineage>
        <taxon>Bacteria</taxon>
        <taxon>Bacillati</taxon>
        <taxon>Bacillota</taxon>
        <taxon>Bacilli</taxon>
        <taxon>Bacillales</taxon>
        <taxon>Paenibacillaceae</taxon>
        <taxon>Paenibacillus</taxon>
    </lineage>
</organism>
<evidence type="ECO:0000256" key="3">
    <source>
        <dbReference type="ARBA" id="ARBA00013368"/>
    </source>
</evidence>
<protein>
    <recommendedName>
        <fullName evidence="3">Nuclease SbcCD subunit C</fullName>
    </recommendedName>
</protein>
<keyword evidence="4" id="KW-0175">Coiled coil</keyword>